<sequence length="172" mass="18652">MASDIKKQIVASLKKELDASKNFVVVGFSSTTHQDLEELRAGLRAAGSRMTVVKNSLLKVAVKQLGLTQVLENPDLIGSSAIITLPEDWGVALSAFQKFAKSHDTVGFKVGVIETITYGKDDLTKLATLPSKEELVVKIILSLRSSQTRVARALTYNIGQLINVVNQASKKE</sequence>
<dbReference type="SUPFAM" id="SSF160369">
    <property type="entry name" value="Ribosomal protein L10-like"/>
    <property type="match status" value="1"/>
</dbReference>
<keyword evidence="2 5" id="KW-0689">Ribosomal protein</keyword>
<evidence type="ECO:0000256" key="1">
    <source>
        <dbReference type="ARBA" id="ARBA00008889"/>
    </source>
</evidence>
<evidence type="ECO:0000256" key="2">
    <source>
        <dbReference type="ARBA" id="ARBA00022980"/>
    </source>
</evidence>
<organism evidence="6 7">
    <name type="scientific">Candidatus Roizmanbacteria bacterium RIFCSPHIGHO2_01_FULL_39_24</name>
    <dbReference type="NCBI Taxonomy" id="1802032"/>
    <lineage>
        <taxon>Bacteria</taxon>
        <taxon>Candidatus Roizmaniibacteriota</taxon>
    </lineage>
</organism>
<dbReference type="InterPro" id="IPR001790">
    <property type="entry name" value="Ribosomal_uL10"/>
</dbReference>
<comment type="subunit">
    <text evidence="5">Part of the ribosomal stalk of the 50S ribosomal subunit. The N-terminus interacts with L11 and the large rRNA to form the base of the stalk. The C-terminus forms an elongated spine to which L12 dimers bind in a sequential fashion forming a multimeric L10(L12)X complex.</text>
</comment>
<dbReference type="GO" id="GO:0070180">
    <property type="term" value="F:large ribosomal subunit rRNA binding"/>
    <property type="evidence" value="ECO:0007669"/>
    <property type="project" value="UniProtKB-UniRule"/>
</dbReference>
<comment type="caution">
    <text evidence="6">The sequence shown here is derived from an EMBL/GenBank/DDBJ whole genome shotgun (WGS) entry which is preliminary data.</text>
</comment>
<keyword evidence="5" id="KW-0694">RNA-binding</keyword>
<reference evidence="6 7" key="1">
    <citation type="journal article" date="2016" name="Nat. Commun.">
        <title>Thousands of microbial genomes shed light on interconnected biogeochemical processes in an aquifer system.</title>
        <authorList>
            <person name="Anantharaman K."/>
            <person name="Brown C.T."/>
            <person name="Hug L.A."/>
            <person name="Sharon I."/>
            <person name="Castelle C.J."/>
            <person name="Probst A.J."/>
            <person name="Thomas B.C."/>
            <person name="Singh A."/>
            <person name="Wilkins M.J."/>
            <person name="Karaoz U."/>
            <person name="Brodie E.L."/>
            <person name="Williams K.H."/>
            <person name="Hubbard S.S."/>
            <person name="Banfield J.F."/>
        </authorList>
    </citation>
    <scope>NUCLEOTIDE SEQUENCE [LARGE SCALE GENOMIC DNA]</scope>
</reference>
<dbReference type="InterPro" id="IPR047865">
    <property type="entry name" value="Ribosomal_uL10_bac_type"/>
</dbReference>
<dbReference type="NCBIfam" id="NF000955">
    <property type="entry name" value="PRK00099.1-1"/>
    <property type="match status" value="1"/>
</dbReference>
<dbReference type="Gene3D" id="3.30.70.1730">
    <property type="match status" value="1"/>
</dbReference>
<proteinExistence type="inferred from homology"/>
<dbReference type="InterPro" id="IPR043141">
    <property type="entry name" value="Ribosomal_uL10-like_sf"/>
</dbReference>
<dbReference type="PANTHER" id="PTHR11560">
    <property type="entry name" value="39S RIBOSOMAL PROTEIN L10, MITOCHONDRIAL"/>
    <property type="match status" value="1"/>
</dbReference>
<keyword evidence="5" id="KW-0699">rRNA-binding</keyword>
<dbReference type="HAMAP" id="MF_00362">
    <property type="entry name" value="Ribosomal_uL10"/>
    <property type="match status" value="1"/>
</dbReference>
<comment type="function">
    <text evidence="5">Forms part of the ribosomal stalk, playing a central role in the interaction of the ribosome with GTP-bound translation factors.</text>
</comment>
<dbReference type="GO" id="GO:0005840">
    <property type="term" value="C:ribosome"/>
    <property type="evidence" value="ECO:0007669"/>
    <property type="project" value="UniProtKB-KW"/>
</dbReference>
<comment type="similarity">
    <text evidence="1 5">Belongs to the universal ribosomal protein uL10 family.</text>
</comment>
<keyword evidence="3 5" id="KW-0687">Ribonucleoprotein</keyword>
<dbReference type="Pfam" id="PF00466">
    <property type="entry name" value="Ribosomal_L10"/>
    <property type="match status" value="1"/>
</dbReference>
<dbReference type="GO" id="GO:0006412">
    <property type="term" value="P:translation"/>
    <property type="evidence" value="ECO:0007669"/>
    <property type="project" value="UniProtKB-UniRule"/>
</dbReference>
<evidence type="ECO:0000313" key="6">
    <source>
        <dbReference type="EMBL" id="OGK17406.1"/>
    </source>
</evidence>
<evidence type="ECO:0000313" key="7">
    <source>
        <dbReference type="Proteomes" id="UP000176850"/>
    </source>
</evidence>
<gene>
    <name evidence="5" type="primary">rplJ</name>
    <name evidence="6" type="ORF">A2799_01695</name>
</gene>
<protein>
    <recommendedName>
        <fullName evidence="4 5">Large ribosomal subunit protein uL10</fullName>
    </recommendedName>
</protein>
<dbReference type="CDD" id="cd05797">
    <property type="entry name" value="Ribosomal_L10"/>
    <property type="match status" value="1"/>
</dbReference>
<dbReference type="GO" id="GO:1990904">
    <property type="term" value="C:ribonucleoprotein complex"/>
    <property type="evidence" value="ECO:0007669"/>
    <property type="project" value="UniProtKB-KW"/>
</dbReference>
<dbReference type="AlphaFoldDB" id="A0A1F7GET6"/>
<dbReference type="Proteomes" id="UP000176850">
    <property type="component" value="Unassembled WGS sequence"/>
</dbReference>
<dbReference type="EMBL" id="MFZH01000047">
    <property type="protein sequence ID" value="OGK17406.1"/>
    <property type="molecule type" value="Genomic_DNA"/>
</dbReference>
<evidence type="ECO:0000256" key="4">
    <source>
        <dbReference type="ARBA" id="ARBA00035202"/>
    </source>
</evidence>
<evidence type="ECO:0000256" key="3">
    <source>
        <dbReference type="ARBA" id="ARBA00023274"/>
    </source>
</evidence>
<evidence type="ECO:0000256" key="5">
    <source>
        <dbReference type="HAMAP-Rule" id="MF_00362"/>
    </source>
</evidence>
<dbReference type="InterPro" id="IPR022973">
    <property type="entry name" value="Ribosomal_uL10_bac"/>
</dbReference>
<name>A0A1F7GET6_9BACT</name>
<accession>A0A1F7GET6</accession>